<sequence length="260" mass="28826">MLMNNRTYGYISSVNSCGKVKMLKGQNIAGYSIGILYIEHVWYPMVPGNIVNAYTFDFPVRLKAVDGLDILRLFKAEKSVLDDLIKAGKQLEKEGVRAISAACGFFGNFQKELSEALDVPVAISSLIQIPWITAIIKPNQKIGVLTADKSSLTDKLLQNCGIVNKEQLIIEDLRHEPEFSCILEGRGEFDNSIVEQEVVAKSMEIIKKAPDTGAILLECSDMPPYAAAIQKAVKLPVFDFTTLIKWLHNSVAQKPYNGFI</sequence>
<gene>
    <name evidence="1" type="ordered locus">CKR_1801</name>
</gene>
<organism evidence="1 2">
    <name type="scientific">Clostridium kluyveri (strain NBRC 12016)</name>
    <dbReference type="NCBI Taxonomy" id="583346"/>
    <lineage>
        <taxon>Bacteria</taxon>
        <taxon>Bacillati</taxon>
        <taxon>Bacillota</taxon>
        <taxon>Clostridia</taxon>
        <taxon>Eubacteriales</taxon>
        <taxon>Clostridiaceae</taxon>
        <taxon>Clostridium</taxon>
    </lineage>
</organism>
<dbReference type="Proteomes" id="UP000007969">
    <property type="component" value="Chromosome"/>
</dbReference>
<dbReference type="EMBL" id="AP009049">
    <property type="protein sequence ID" value="BAH06852.1"/>
    <property type="molecule type" value="Genomic_DNA"/>
</dbReference>
<dbReference type="NCBIfam" id="NF005679">
    <property type="entry name" value="PRK07475.1"/>
    <property type="match status" value="1"/>
</dbReference>
<dbReference type="KEGG" id="ckr:CKR_1801"/>
<evidence type="ECO:0000313" key="2">
    <source>
        <dbReference type="Proteomes" id="UP000007969"/>
    </source>
</evidence>
<evidence type="ECO:0000313" key="1">
    <source>
        <dbReference type="EMBL" id="BAH06852.1"/>
    </source>
</evidence>
<proteinExistence type="predicted"/>
<dbReference type="HOGENOM" id="CLU_093553_0_0_9"/>
<protein>
    <recommendedName>
        <fullName evidence="3">Aspartate/glutamate racemase family protein</fullName>
    </recommendedName>
</protein>
<dbReference type="AlphaFoldDB" id="B9E2X7"/>
<name>B9E2X7_CLOK1</name>
<evidence type="ECO:0008006" key="3">
    <source>
        <dbReference type="Google" id="ProtNLM"/>
    </source>
</evidence>
<reference evidence="2" key="1">
    <citation type="submission" date="2005-09" db="EMBL/GenBank/DDBJ databases">
        <title>Complete genome sequence of Clostridium kluyveri and comparative genomics of Clostridia species.</title>
        <authorList>
            <person name="Inui M."/>
            <person name="Nonaka H."/>
            <person name="Shinoda Y."/>
            <person name="Ikenaga Y."/>
            <person name="Abe M."/>
            <person name="Naito K."/>
            <person name="Vertes A.A."/>
            <person name="Yukawa H."/>
        </authorList>
    </citation>
    <scope>NUCLEOTIDE SEQUENCE [LARGE SCALE GENOMIC DNA]</scope>
    <source>
        <strain evidence="2">NBRC 12016</strain>
    </source>
</reference>
<accession>B9E2X7</accession>